<dbReference type="SUPFAM" id="SSF52743">
    <property type="entry name" value="Subtilisin-like"/>
    <property type="match status" value="1"/>
</dbReference>
<dbReference type="GO" id="GO:0006508">
    <property type="term" value="P:proteolysis"/>
    <property type="evidence" value="ECO:0007669"/>
    <property type="project" value="InterPro"/>
</dbReference>
<accession>A0AAV5IZF6</accession>
<dbReference type="PANTHER" id="PTHR10795">
    <property type="entry name" value="PROPROTEIN CONVERTASE SUBTILISIN/KEXIN"/>
    <property type="match status" value="1"/>
</dbReference>
<dbReference type="AlphaFoldDB" id="A0AAV5IZF6"/>
<keyword evidence="2" id="KW-0732">Signal</keyword>
<proteinExistence type="inferred from homology"/>
<comment type="similarity">
    <text evidence="1">Belongs to the peptidase S8 family.</text>
</comment>
<gene>
    <name evidence="3" type="ORF">SLEP1_g19450</name>
</gene>
<keyword evidence="4" id="KW-1185">Reference proteome</keyword>
<name>A0AAV5IZF6_9ROSI</name>
<sequence>MKWKGQCVKMKDFGLNSCNRKLIGVIFFCNGYKATNGKMNEMSEYKSLRDLDGHRTHTTSIVIGSYYDSDILATFDAVVADRVDVISLGVGGVVMLYYLDAIAISAFGANDRGIFVSTSVKNDGPSGLTMTNVALGVTTVDARTIDKDFPTNVKLRNGKTAVMGVHPFYA</sequence>
<dbReference type="Proteomes" id="UP001054252">
    <property type="component" value="Unassembled WGS sequence"/>
</dbReference>
<reference evidence="3 4" key="1">
    <citation type="journal article" date="2021" name="Commun. Biol.">
        <title>The genome of Shorea leprosula (Dipterocarpaceae) highlights the ecological relevance of drought in aseasonal tropical rainforests.</title>
        <authorList>
            <person name="Ng K.K.S."/>
            <person name="Kobayashi M.J."/>
            <person name="Fawcett J.A."/>
            <person name="Hatakeyama M."/>
            <person name="Paape T."/>
            <person name="Ng C.H."/>
            <person name="Ang C.C."/>
            <person name="Tnah L.H."/>
            <person name="Lee C.T."/>
            <person name="Nishiyama T."/>
            <person name="Sese J."/>
            <person name="O'Brien M.J."/>
            <person name="Copetti D."/>
            <person name="Mohd Noor M.I."/>
            <person name="Ong R.C."/>
            <person name="Putra M."/>
            <person name="Sireger I.Z."/>
            <person name="Indrioko S."/>
            <person name="Kosugi Y."/>
            <person name="Izuno A."/>
            <person name="Isagi Y."/>
            <person name="Lee S.L."/>
            <person name="Shimizu K.K."/>
        </authorList>
    </citation>
    <scope>NUCLEOTIDE SEQUENCE [LARGE SCALE GENOMIC DNA]</scope>
    <source>
        <strain evidence="3">214</strain>
    </source>
</reference>
<dbReference type="GO" id="GO:0004252">
    <property type="term" value="F:serine-type endopeptidase activity"/>
    <property type="evidence" value="ECO:0007669"/>
    <property type="project" value="InterPro"/>
</dbReference>
<dbReference type="InterPro" id="IPR036852">
    <property type="entry name" value="Peptidase_S8/S53_dom_sf"/>
</dbReference>
<evidence type="ECO:0000256" key="2">
    <source>
        <dbReference type="ARBA" id="ARBA00022729"/>
    </source>
</evidence>
<dbReference type="Gene3D" id="3.40.50.200">
    <property type="entry name" value="Peptidase S8/S53 domain"/>
    <property type="match status" value="2"/>
</dbReference>
<dbReference type="Gene3D" id="3.50.30.30">
    <property type="match status" value="1"/>
</dbReference>
<dbReference type="EMBL" id="BPVZ01000028">
    <property type="protein sequence ID" value="GKV07714.1"/>
    <property type="molecule type" value="Genomic_DNA"/>
</dbReference>
<evidence type="ECO:0000313" key="4">
    <source>
        <dbReference type="Proteomes" id="UP001054252"/>
    </source>
</evidence>
<organism evidence="3 4">
    <name type="scientific">Rubroshorea leprosula</name>
    <dbReference type="NCBI Taxonomy" id="152421"/>
    <lineage>
        <taxon>Eukaryota</taxon>
        <taxon>Viridiplantae</taxon>
        <taxon>Streptophyta</taxon>
        <taxon>Embryophyta</taxon>
        <taxon>Tracheophyta</taxon>
        <taxon>Spermatophyta</taxon>
        <taxon>Magnoliopsida</taxon>
        <taxon>eudicotyledons</taxon>
        <taxon>Gunneridae</taxon>
        <taxon>Pentapetalae</taxon>
        <taxon>rosids</taxon>
        <taxon>malvids</taxon>
        <taxon>Malvales</taxon>
        <taxon>Dipterocarpaceae</taxon>
        <taxon>Rubroshorea</taxon>
    </lineage>
</organism>
<evidence type="ECO:0000313" key="3">
    <source>
        <dbReference type="EMBL" id="GKV07714.1"/>
    </source>
</evidence>
<evidence type="ECO:0000256" key="1">
    <source>
        <dbReference type="ARBA" id="ARBA00011073"/>
    </source>
</evidence>
<dbReference type="InterPro" id="IPR045051">
    <property type="entry name" value="SBT"/>
</dbReference>
<protein>
    <submittedName>
        <fullName evidence="3">Uncharacterized protein</fullName>
    </submittedName>
</protein>
<comment type="caution">
    <text evidence="3">The sequence shown here is derived from an EMBL/GenBank/DDBJ whole genome shotgun (WGS) entry which is preliminary data.</text>
</comment>